<dbReference type="OrthoDB" id="9778331at2"/>
<keyword evidence="4 7" id="KW-0812">Transmembrane</keyword>
<dbReference type="PANTHER" id="PTHR34582">
    <property type="entry name" value="UPF0702 TRANSMEMBRANE PROTEIN YCAP"/>
    <property type="match status" value="1"/>
</dbReference>
<organism evidence="9 10">
    <name type="scientific">Paenibacillus agilis</name>
    <dbReference type="NCBI Taxonomy" id="3020863"/>
    <lineage>
        <taxon>Bacteria</taxon>
        <taxon>Bacillati</taxon>
        <taxon>Bacillota</taxon>
        <taxon>Bacilli</taxon>
        <taxon>Bacillales</taxon>
        <taxon>Paenibacillaceae</taxon>
        <taxon>Paenibacillus</taxon>
    </lineage>
</organism>
<keyword evidence="6 7" id="KW-0472">Membrane</keyword>
<reference evidence="9 10" key="1">
    <citation type="submission" date="2019-07" db="EMBL/GenBank/DDBJ databases">
        <authorList>
            <person name="Kim J."/>
        </authorList>
    </citation>
    <scope>NUCLEOTIDE SEQUENCE [LARGE SCALE GENOMIC DNA]</scope>
    <source>
        <strain evidence="9 10">N4</strain>
    </source>
</reference>
<dbReference type="RefSeq" id="WP_144990225.1">
    <property type="nucleotide sequence ID" value="NZ_VNJK01000001.1"/>
</dbReference>
<evidence type="ECO:0000256" key="2">
    <source>
        <dbReference type="ARBA" id="ARBA00006448"/>
    </source>
</evidence>
<evidence type="ECO:0000256" key="3">
    <source>
        <dbReference type="ARBA" id="ARBA00022475"/>
    </source>
</evidence>
<dbReference type="InterPro" id="IPR023090">
    <property type="entry name" value="UPF0702_alpha/beta_dom_sf"/>
</dbReference>
<dbReference type="EMBL" id="VNJK01000001">
    <property type="protein sequence ID" value="TVX93594.1"/>
    <property type="molecule type" value="Genomic_DNA"/>
</dbReference>
<dbReference type="GO" id="GO:0005886">
    <property type="term" value="C:plasma membrane"/>
    <property type="evidence" value="ECO:0007669"/>
    <property type="project" value="UniProtKB-SubCell"/>
</dbReference>
<feature type="transmembrane region" description="Helical" evidence="7">
    <location>
        <begin position="59"/>
        <end position="79"/>
    </location>
</feature>
<keyword evidence="10" id="KW-1185">Reference proteome</keyword>
<evidence type="ECO:0000259" key="8">
    <source>
        <dbReference type="Pfam" id="PF04239"/>
    </source>
</evidence>
<accession>A0A559J131</accession>
<sequence length="287" mass="32712">MPGELEILLRTLSAVVVLFLMTKLLGKRQISQLSLFEYITGITIGNLAAYISLDLDAQWYYGLISIVVWVGISLLVDYLQLKSKTARDFIDTKTTVLVRSGKILEHNLRKERITADELMQQLRKNNAFSLADVEFASIEPSGEINVLLTKENQPLTAKDLGLSIQNEHVPQIVIMDGEILDKPLKEMGLDRNWLKKKLDEYSVKQDEIYIAQVDSKQEMYLDLYADHINVNKKKTSPPGELLALLKKCEADLKLYADKTKDKEIKQLHERFSTDLENVLSDMNPMAK</sequence>
<dbReference type="Gene3D" id="3.30.240.20">
    <property type="entry name" value="bsu07140 like domains"/>
    <property type="match status" value="2"/>
</dbReference>
<comment type="subcellular location">
    <subcellularLocation>
        <location evidence="1">Cell membrane</location>
        <topology evidence="1">Multi-pass membrane protein</topology>
    </subcellularLocation>
</comment>
<evidence type="ECO:0000256" key="5">
    <source>
        <dbReference type="ARBA" id="ARBA00022989"/>
    </source>
</evidence>
<evidence type="ECO:0000256" key="1">
    <source>
        <dbReference type="ARBA" id="ARBA00004651"/>
    </source>
</evidence>
<gene>
    <name evidence="9" type="ORF">FPZ44_11315</name>
</gene>
<evidence type="ECO:0000256" key="6">
    <source>
        <dbReference type="ARBA" id="ARBA00023136"/>
    </source>
</evidence>
<feature type="transmembrane region" description="Helical" evidence="7">
    <location>
        <begin position="33"/>
        <end position="53"/>
    </location>
</feature>
<dbReference type="AlphaFoldDB" id="A0A559J131"/>
<evidence type="ECO:0000313" key="9">
    <source>
        <dbReference type="EMBL" id="TVX93594.1"/>
    </source>
</evidence>
<keyword evidence="5 7" id="KW-1133">Transmembrane helix</keyword>
<dbReference type="InterPro" id="IPR012452">
    <property type="entry name" value="DUF1657"/>
</dbReference>
<dbReference type="InterPro" id="IPR007353">
    <property type="entry name" value="DUF421"/>
</dbReference>
<protein>
    <submittedName>
        <fullName evidence="9">DUF421 domain-containing protein</fullName>
    </submittedName>
</protein>
<comment type="similarity">
    <text evidence="2">Belongs to the UPF0702 family.</text>
</comment>
<comment type="caution">
    <text evidence="9">The sequence shown here is derived from an EMBL/GenBank/DDBJ whole genome shotgun (WGS) entry which is preliminary data.</text>
</comment>
<evidence type="ECO:0000256" key="7">
    <source>
        <dbReference type="SAM" id="Phobius"/>
    </source>
</evidence>
<name>A0A559J131_9BACL</name>
<dbReference type="Pfam" id="PF04239">
    <property type="entry name" value="DUF421"/>
    <property type="match status" value="1"/>
</dbReference>
<evidence type="ECO:0000313" key="10">
    <source>
        <dbReference type="Proteomes" id="UP000318102"/>
    </source>
</evidence>
<keyword evidence="3" id="KW-1003">Cell membrane</keyword>
<feature type="transmembrane region" description="Helical" evidence="7">
    <location>
        <begin position="7"/>
        <end position="26"/>
    </location>
</feature>
<dbReference type="Pfam" id="PF07870">
    <property type="entry name" value="DUF1657"/>
    <property type="match status" value="1"/>
</dbReference>
<proteinExistence type="inferred from homology"/>
<evidence type="ECO:0000256" key="4">
    <source>
        <dbReference type="ARBA" id="ARBA00022692"/>
    </source>
</evidence>
<feature type="domain" description="YetF C-terminal" evidence="8">
    <location>
        <begin position="82"/>
        <end position="214"/>
    </location>
</feature>
<dbReference type="PANTHER" id="PTHR34582:SF7">
    <property type="entry name" value="UPF0702 TRANSMEMBRANE PROTEIN YDFS"/>
    <property type="match status" value="1"/>
</dbReference>
<dbReference type="Proteomes" id="UP000318102">
    <property type="component" value="Unassembled WGS sequence"/>
</dbReference>